<sequence>MAKKLELERMRAKLTAVREARLMRLGWIVDLEQRLPSYQTDVVALVHHVLQLIEDPTGGCDCVQHMDVPLVPELHAAHRDQNARVRRLLQQHGLMPMLEYRLTFGLAEPPESQFGRLWVRKLGFTPEFCRAVLNGFCGPKPTWC</sequence>
<gene>
    <name evidence="1" type="ORF">A3D49_02555</name>
</gene>
<reference evidence="1 2" key="1">
    <citation type="journal article" date="2016" name="Nat. Commun.">
        <title>Thousands of microbial genomes shed light on interconnected biogeochemical processes in an aquifer system.</title>
        <authorList>
            <person name="Anantharaman K."/>
            <person name="Brown C.T."/>
            <person name="Hug L.A."/>
            <person name="Sharon I."/>
            <person name="Castelle C.J."/>
            <person name="Probst A.J."/>
            <person name="Thomas B.C."/>
            <person name="Singh A."/>
            <person name="Wilkins M.J."/>
            <person name="Karaoz U."/>
            <person name="Brodie E.L."/>
            <person name="Williams K.H."/>
            <person name="Hubbard S.S."/>
            <person name="Banfield J.F."/>
        </authorList>
    </citation>
    <scope>NUCLEOTIDE SEQUENCE [LARGE SCALE GENOMIC DNA]</scope>
</reference>
<accession>A0A1G2THM7</accession>
<comment type="caution">
    <text evidence="1">The sequence shown here is derived from an EMBL/GenBank/DDBJ whole genome shotgun (WGS) entry which is preliminary data.</text>
</comment>
<protein>
    <submittedName>
        <fullName evidence="1">Uncharacterized protein</fullName>
    </submittedName>
</protein>
<dbReference type="AlphaFoldDB" id="A0A1G2THM7"/>
<proteinExistence type="predicted"/>
<organism evidence="1 2">
    <name type="scientific">Candidatus Zambryskibacteria bacterium RIFCSPHIGHO2_02_FULL_43_37</name>
    <dbReference type="NCBI Taxonomy" id="1802749"/>
    <lineage>
        <taxon>Bacteria</taxon>
        <taxon>Candidatus Zambryskiibacteriota</taxon>
    </lineage>
</organism>
<name>A0A1G2THM7_9BACT</name>
<dbReference type="Proteomes" id="UP000177279">
    <property type="component" value="Unassembled WGS sequence"/>
</dbReference>
<dbReference type="EMBL" id="MHVS01000004">
    <property type="protein sequence ID" value="OHA96703.1"/>
    <property type="molecule type" value="Genomic_DNA"/>
</dbReference>
<evidence type="ECO:0000313" key="1">
    <source>
        <dbReference type="EMBL" id="OHA96703.1"/>
    </source>
</evidence>
<evidence type="ECO:0000313" key="2">
    <source>
        <dbReference type="Proteomes" id="UP000177279"/>
    </source>
</evidence>